<reference evidence="1 2" key="1">
    <citation type="submission" date="2017-03" db="EMBL/GenBank/DDBJ databases">
        <title>Genome of the blue death feigning beetle - Asbolus verrucosus.</title>
        <authorList>
            <person name="Rider S.D."/>
        </authorList>
    </citation>
    <scope>NUCLEOTIDE SEQUENCE [LARGE SCALE GENOMIC DNA]</scope>
    <source>
        <strain evidence="1">Butters</strain>
        <tissue evidence="1">Head and leg muscle</tissue>
    </source>
</reference>
<sequence>MNINLLSLGASPVRLMNSQNQHLYYILLIKTNILNSAGLWSKYSMLKTTLPVKSNVDITHSKLKTFMKKQPVVYKPKKVQVFSRHEVTKFISEAPDEKFLMIKVAFLIGLSGACRGEELQKCQLKI</sequence>
<dbReference type="AlphaFoldDB" id="A0A482VIM7"/>
<organism evidence="1 2">
    <name type="scientific">Asbolus verrucosus</name>
    <name type="common">Desert ironclad beetle</name>
    <dbReference type="NCBI Taxonomy" id="1661398"/>
    <lineage>
        <taxon>Eukaryota</taxon>
        <taxon>Metazoa</taxon>
        <taxon>Ecdysozoa</taxon>
        <taxon>Arthropoda</taxon>
        <taxon>Hexapoda</taxon>
        <taxon>Insecta</taxon>
        <taxon>Pterygota</taxon>
        <taxon>Neoptera</taxon>
        <taxon>Endopterygota</taxon>
        <taxon>Coleoptera</taxon>
        <taxon>Polyphaga</taxon>
        <taxon>Cucujiformia</taxon>
        <taxon>Tenebrionidae</taxon>
        <taxon>Pimeliinae</taxon>
        <taxon>Asbolus</taxon>
    </lineage>
</organism>
<accession>A0A482VIM7</accession>
<evidence type="ECO:0000313" key="1">
    <source>
        <dbReference type="EMBL" id="RZC32377.1"/>
    </source>
</evidence>
<dbReference type="EMBL" id="QDEB01097768">
    <property type="protein sequence ID" value="RZC32377.1"/>
    <property type="molecule type" value="Genomic_DNA"/>
</dbReference>
<gene>
    <name evidence="1" type="ORF">BDFB_004170</name>
</gene>
<keyword evidence="2" id="KW-1185">Reference proteome</keyword>
<comment type="caution">
    <text evidence="1">The sequence shown here is derived from an EMBL/GenBank/DDBJ whole genome shotgun (WGS) entry which is preliminary data.</text>
</comment>
<name>A0A482VIM7_ASBVE</name>
<dbReference type="STRING" id="1661398.A0A482VIM7"/>
<dbReference type="Proteomes" id="UP000292052">
    <property type="component" value="Unassembled WGS sequence"/>
</dbReference>
<protein>
    <submittedName>
        <fullName evidence="1">Uncharacterized protein</fullName>
    </submittedName>
</protein>
<dbReference type="OrthoDB" id="6764350at2759"/>
<evidence type="ECO:0000313" key="2">
    <source>
        <dbReference type="Proteomes" id="UP000292052"/>
    </source>
</evidence>
<proteinExistence type="predicted"/>